<proteinExistence type="predicted"/>
<dbReference type="PANTHER" id="PTHR19446">
    <property type="entry name" value="REVERSE TRANSCRIPTASES"/>
    <property type="match status" value="1"/>
</dbReference>
<reference evidence="1" key="1">
    <citation type="journal article" date="2022" name="bioRxiv">
        <title>Sequencing and chromosome-scale assembly of the giantPleurodeles waltlgenome.</title>
        <authorList>
            <person name="Brown T."/>
            <person name="Elewa A."/>
            <person name="Iarovenko S."/>
            <person name="Subramanian E."/>
            <person name="Araus A.J."/>
            <person name="Petzold A."/>
            <person name="Susuki M."/>
            <person name="Suzuki K.-i.T."/>
            <person name="Hayashi T."/>
            <person name="Toyoda A."/>
            <person name="Oliveira C."/>
            <person name="Osipova E."/>
            <person name="Leigh N.D."/>
            <person name="Simon A."/>
            <person name="Yun M.H."/>
        </authorList>
    </citation>
    <scope>NUCLEOTIDE SEQUENCE</scope>
    <source>
        <strain evidence="1">20211129_DDA</strain>
        <tissue evidence="1">Liver</tissue>
    </source>
</reference>
<dbReference type="AlphaFoldDB" id="A0AAV7RKU3"/>
<protein>
    <submittedName>
        <fullName evidence="1">Uncharacterized protein</fullName>
    </submittedName>
</protein>
<comment type="caution">
    <text evidence="1">The sequence shown here is derived from an EMBL/GenBank/DDBJ whole genome shotgun (WGS) entry which is preliminary data.</text>
</comment>
<evidence type="ECO:0000313" key="2">
    <source>
        <dbReference type="Proteomes" id="UP001066276"/>
    </source>
</evidence>
<gene>
    <name evidence="1" type="ORF">NDU88_006028</name>
</gene>
<dbReference type="Proteomes" id="UP001066276">
    <property type="component" value="Chromosome 5"/>
</dbReference>
<sequence>MHTEGDITNLLDPLTLLALTEEEAEELVGDIMLQEIRAELKSLVRRKTPGMDGFPVEMYIMYSDVLAPTLVEVHRAAKDLVYLPPPTRKELVVPLLKPGRTLHSLKTYRPLLMLNIEYKKQPDFSN</sequence>
<organism evidence="1 2">
    <name type="scientific">Pleurodeles waltl</name>
    <name type="common">Iberian ribbed newt</name>
    <dbReference type="NCBI Taxonomy" id="8319"/>
    <lineage>
        <taxon>Eukaryota</taxon>
        <taxon>Metazoa</taxon>
        <taxon>Chordata</taxon>
        <taxon>Craniata</taxon>
        <taxon>Vertebrata</taxon>
        <taxon>Euteleostomi</taxon>
        <taxon>Amphibia</taxon>
        <taxon>Batrachia</taxon>
        <taxon>Caudata</taxon>
        <taxon>Salamandroidea</taxon>
        <taxon>Salamandridae</taxon>
        <taxon>Pleurodelinae</taxon>
        <taxon>Pleurodeles</taxon>
    </lineage>
</organism>
<dbReference type="EMBL" id="JANPWB010000009">
    <property type="protein sequence ID" value="KAJ1153267.1"/>
    <property type="molecule type" value="Genomic_DNA"/>
</dbReference>
<name>A0AAV7RKU3_PLEWA</name>
<keyword evidence="2" id="KW-1185">Reference proteome</keyword>
<accession>A0AAV7RKU3</accession>
<evidence type="ECO:0000313" key="1">
    <source>
        <dbReference type="EMBL" id="KAJ1153267.1"/>
    </source>
</evidence>